<dbReference type="SUPFAM" id="SSF52266">
    <property type="entry name" value="SGNH hydrolase"/>
    <property type="match status" value="1"/>
</dbReference>
<dbReference type="EMBL" id="HBUF01220811">
    <property type="protein sequence ID" value="CAG6669337.1"/>
    <property type="molecule type" value="Transcribed_RNA"/>
</dbReference>
<reference evidence="2" key="1">
    <citation type="submission" date="2021-05" db="EMBL/GenBank/DDBJ databases">
        <authorList>
            <person name="Alioto T."/>
            <person name="Alioto T."/>
            <person name="Gomez Garrido J."/>
        </authorList>
    </citation>
    <scope>NUCLEOTIDE SEQUENCE</scope>
</reference>
<evidence type="ECO:0008006" key="3">
    <source>
        <dbReference type="Google" id="ProtNLM"/>
    </source>
</evidence>
<proteinExistence type="predicted"/>
<feature type="compositionally biased region" description="Low complexity" evidence="1">
    <location>
        <begin position="96"/>
        <end position="110"/>
    </location>
</feature>
<accession>A0A8D8WSZ5</accession>
<organism evidence="2">
    <name type="scientific">Cacopsylla melanoneura</name>
    <dbReference type="NCBI Taxonomy" id="428564"/>
    <lineage>
        <taxon>Eukaryota</taxon>
        <taxon>Metazoa</taxon>
        <taxon>Ecdysozoa</taxon>
        <taxon>Arthropoda</taxon>
        <taxon>Hexapoda</taxon>
        <taxon>Insecta</taxon>
        <taxon>Pterygota</taxon>
        <taxon>Neoptera</taxon>
        <taxon>Paraneoptera</taxon>
        <taxon>Hemiptera</taxon>
        <taxon>Sternorrhyncha</taxon>
        <taxon>Psylloidea</taxon>
        <taxon>Psyllidae</taxon>
        <taxon>Psyllinae</taxon>
        <taxon>Cacopsylla</taxon>
    </lineage>
</organism>
<protein>
    <recommendedName>
        <fullName evidence="3">SGNH hydrolase-type esterase domain-containing protein</fullName>
    </recommendedName>
</protein>
<evidence type="ECO:0000313" key="2">
    <source>
        <dbReference type="EMBL" id="CAG6669335.1"/>
    </source>
</evidence>
<sequence>MPSFTFEVINNKKLLSYNGNQYVYKNPLRDSSVLYKCVHPSCSATVKLDKGRTEIIDGTFTHARHSPLNPSIPSVSGLITRSRNSIPVTSRPAKGLYLPSKSPSSLSSSLALSPDCEFGTPRYKPPREYLLSVDRRRVSTSPSTIHSQSPVSESSLIDNHDQCNASSVPTGHSSTILFNDSTGTLAPSRVESEIVVLKKRIEELLSQRDSFIDKIQELTIKLENSSNPVQNVKPTRSFSPRKIALFSDSMCRGVSKIMNDQVSCKTNVTSYVKPSATFYQVTEEVASLCNDFGSEDVIIILAGANDISEVHPVSGQIVLQPNCAKILPVKHFVDLSKKTNIVLCSIPYRFDSLAYLSTNIYETNLYLKHVCQKHGFTYFDTNAFVTQSLFSADGLHYTMRGKYVFSKELLKCIKDLSVHVLSKPSHTPVLVDLCSISASPSASNSMLTSSHIVPDSSFTNATVCNAIDDLNLTSVNNDNSLDSTFSNVAPIRPRTDNNNTVSAIPTISTNCNSLPGSNFQAEGQTPKT</sequence>
<dbReference type="Gene3D" id="3.40.50.1110">
    <property type="entry name" value="SGNH hydrolase"/>
    <property type="match status" value="1"/>
</dbReference>
<dbReference type="AlphaFoldDB" id="A0A8D8WSZ5"/>
<dbReference type="InterPro" id="IPR036514">
    <property type="entry name" value="SGNH_hydro_sf"/>
</dbReference>
<evidence type="ECO:0000256" key="1">
    <source>
        <dbReference type="SAM" id="MobiDB-lite"/>
    </source>
</evidence>
<dbReference type="EMBL" id="HBUF01220812">
    <property type="protein sequence ID" value="CAG6669338.1"/>
    <property type="molecule type" value="Transcribed_RNA"/>
</dbReference>
<feature type="region of interest" description="Disordered" evidence="1">
    <location>
        <begin position="90"/>
        <end position="110"/>
    </location>
</feature>
<name>A0A8D8WSZ5_9HEMI</name>
<dbReference type="EMBL" id="HBUF01220810">
    <property type="protein sequence ID" value="CAG6669335.1"/>
    <property type="molecule type" value="Transcribed_RNA"/>
</dbReference>